<dbReference type="PRINTS" id="PR00722">
    <property type="entry name" value="CHYMOTRYPSIN"/>
</dbReference>
<evidence type="ECO:0000256" key="10">
    <source>
        <dbReference type="RuleBase" id="RU363034"/>
    </source>
</evidence>
<dbReference type="PROSITE" id="PS00134">
    <property type="entry name" value="TRYPSIN_HIS"/>
    <property type="match status" value="1"/>
</dbReference>
<dbReference type="PROSITE" id="PS00135">
    <property type="entry name" value="TRYPSIN_SER"/>
    <property type="match status" value="1"/>
</dbReference>
<keyword evidence="9" id="KW-1015">Disulfide bond</keyword>
<dbReference type="GeneID" id="105211243"/>
<name>A0A0A1XKD3_ZEUCU</name>
<comment type="similarity">
    <text evidence="2">Belongs to the peptidase S1 family.</text>
</comment>
<dbReference type="InterPro" id="IPR033116">
    <property type="entry name" value="TRYPSIN_SER"/>
</dbReference>
<dbReference type="Pfam" id="PF00089">
    <property type="entry name" value="Trypsin"/>
    <property type="match status" value="1"/>
</dbReference>
<dbReference type="InterPro" id="IPR009003">
    <property type="entry name" value="Peptidase_S1_PA"/>
</dbReference>
<keyword evidence="7 10" id="KW-0720">Serine protease</keyword>
<dbReference type="GO" id="GO:0005576">
    <property type="term" value="C:extracellular region"/>
    <property type="evidence" value="ECO:0007669"/>
    <property type="project" value="UniProtKB-SubCell"/>
</dbReference>
<evidence type="ECO:0000256" key="7">
    <source>
        <dbReference type="ARBA" id="ARBA00022825"/>
    </source>
</evidence>
<evidence type="ECO:0000259" key="12">
    <source>
        <dbReference type="PROSITE" id="PS50240"/>
    </source>
</evidence>
<sequence length="256" mass="27064">MWRAITFLLPAIAVLGIAHAGPIDGTAPLLDGRIIGGQNTHIGNHPYQVSLRLDGHHFCGGSIIGQKLVLTAAHCIFKDLLDKYEIQYGVTNVASRKNLIKVTDIITHENFDTVTIDYDVALVILATPIPLGANAKIIALASNNPAAGTNAIVSGWGQADENGPTVKILKRLTAEVVAQHVCQEKYREIDDITNRMICAGLVGGEGTCGGDSGGPLVENSVQVGIVSWGVGCAHPDFPGVYSSVANLRDWIDANSP</sequence>
<feature type="chain" id="PRO_5001994853" evidence="11">
    <location>
        <begin position="21"/>
        <end position="256"/>
    </location>
</feature>
<dbReference type="CDD" id="cd00190">
    <property type="entry name" value="Tryp_SPc"/>
    <property type="match status" value="1"/>
</dbReference>
<evidence type="ECO:0000256" key="1">
    <source>
        <dbReference type="ARBA" id="ARBA00004613"/>
    </source>
</evidence>
<dbReference type="Gene3D" id="2.40.10.10">
    <property type="entry name" value="Trypsin-like serine proteases"/>
    <property type="match status" value="1"/>
</dbReference>
<evidence type="ECO:0000256" key="2">
    <source>
        <dbReference type="ARBA" id="ARBA00007664"/>
    </source>
</evidence>
<reference evidence="13" key="2">
    <citation type="journal article" date="2015" name="Gigascience">
        <title>Reconstructing a comprehensive transcriptome assembly of a white-pupal translocated strain of the pest fruit fly Bactrocera cucurbitae.</title>
        <authorList>
            <person name="Sim S.B."/>
            <person name="Calla B."/>
            <person name="Hall B."/>
            <person name="DeRego T."/>
            <person name="Geib S.M."/>
        </authorList>
    </citation>
    <scope>NUCLEOTIDE SEQUENCE</scope>
</reference>
<evidence type="ECO:0000256" key="6">
    <source>
        <dbReference type="ARBA" id="ARBA00022801"/>
    </source>
</evidence>
<dbReference type="InterPro" id="IPR043504">
    <property type="entry name" value="Peptidase_S1_PA_chymotrypsin"/>
</dbReference>
<dbReference type="PROSITE" id="PS50240">
    <property type="entry name" value="TRYPSIN_DOM"/>
    <property type="match status" value="1"/>
</dbReference>
<keyword evidence="5 11" id="KW-0732">Signal</keyword>
<evidence type="ECO:0000256" key="3">
    <source>
        <dbReference type="ARBA" id="ARBA00022525"/>
    </source>
</evidence>
<keyword evidence="8" id="KW-0865">Zymogen</keyword>
<evidence type="ECO:0000256" key="11">
    <source>
        <dbReference type="SAM" id="SignalP"/>
    </source>
</evidence>
<dbReference type="PANTHER" id="PTHR24276:SF91">
    <property type="entry name" value="AT26814P-RELATED"/>
    <property type="match status" value="1"/>
</dbReference>
<keyword evidence="6 10" id="KW-0378">Hydrolase</keyword>
<dbReference type="SUPFAM" id="SSF50494">
    <property type="entry name" value="Trypsin-like serine proteases"/>
    <property type="match status" value="1"/>
</dbReference>
<evidence type="ECO:0000256" key="5">
    <source>
        <dbReference type="ARBA" id="ARBA00022729"/>
    </source>
</evidence>
<evidence type="ECO:0000313" key="13">
    <source>
        <dbReference type="EMBL" id="JAD11325.1"/>
    </source>
</evidence>
<evidence type="ECO:0000256" key="8">
    <source>
        <dbReference type="ARBA" id="ARBA00023145"/>
    </source>
</evidence>
<feature type="signal peptide" evidence="11">
    <location>
        <begin position="1"/>
        <end position="20"/>
    </location>
</feature>
<dbReference type="InterPro" id="IPR018114">
    <property type="entry name" value="TRYPSIN_HIS"/>
</dbReference>
<reference evidence="13" key="1">
    <citation type="submission" date="2014-11" db="EMBL/GenBank/DDBJ databases">
        <authorList>
            <person name="Geib S."/>
        </authorList>
    </citation>
    <scope>NUCLEOTIDE SEQUENCE</scope>
</reference>
<protein>
    <submittedName>
        <fullName evidence="13">Vitellin-degrading protease</fullName>
    </submittedName>
</protein>
<keyword evidence="3" id="KW-0964">Secreted</keyword>
<dbReference type="SMART" id="SM00020">
    <property type="entry name" value="Tryp_SPc"/>
    <property type="match status" value="1"/>
</dbReference>
<evidence type="ECO:0000256" key="4">
    <source>
        <dbReference type="ARBA" id="ARBA00022670"/>
    </source>
</evidence>
<dbReference type="InterPro" id="IPR001314">
    <property type="entry name" value="Peptidase_S1A"/>
</dbReference>
<dbReference type="InterPro" id="IPR001254">
    <property type="entry name" value="Trypsin_dom"/>
</dbReference>
<dbReference type="PANTHER" id="PTHR24276">
    <property type="entry name" value="POLYSERASE-RELATED"/>
    <property type="match status" value="1"/>
</dbReference>
<dbReference type="EMBL" id="GBXI01002967">
    <property type="protein sequence ID" value="JAD11325.1"/>
    <property type="molecule type" value="Transcribed_RNA"/>
</dbReference>
<dbReference type="FunFam" id="2.40.10.10:FF:000077">
    <property type="entry name" value="Predicted protein"/>
    <property type="match status" value="1"/>
</dbReference>
<evidence type="ECO:0000256" key="9">
    <source>
        <dbReference type="ARBA" id="ARBA00023157"/>
    </source>
</evidence>
<dbReference type="GO" id="GO:0006508">
    <property type="term" value="P:proteolysis"/>
    <property type="evidence" value="ECO:0007669"/>
    <property type="project" value="UniProtKB-KW"/>
</dbReference>
<accession>A0A0A1XKD3</accession>
<feature type="domain" description="Peptidase S1" evidence="12">
    <location>
        <begin position="34"/>
        <end position="256"/>
    </location>
</feature>
<comment type="subcellular location">
    <subcellularLocation>
        <location evidence="1">Secreted</location>
    </subcellularLocation>
</comment>
<dbReference type="OrthoDB" id="10059102at2759"/>
<proteinExistence type="inferred from homology"/>
<keyword evidence="4 10" id="KW-0645">Protease</keyword>
<dbReference type="InterPro" id="IPR050430">
    <property type="entry name" value="Peptidase_S1"/>
</dbReference>
<organism evidence="13">
    <name type="scientific">Zeugodacus cucurbitae</name>
    <name type="common">Melon fruit fly</name>
    <name type="synonym">Bactrocera cucurbitae</name>
    <dbReference type="NCBI Taxonomy" id="28588"/>
    <lineage>
        <taxon>Eukaryota</taxon>
        <taxon>Metazoa</taxon>
        <taxon>Ecdysozoa</taxon>
        <taxon>Arthropoda</taxon>
        <taxon>Hexapoda</taxon>
        <taxon>Insecta</taxon>
        <taxon>Pterygota</taxon>
        <taxon>Neoptera</taxon>
        <taxon>Endopterygota</taxon>
        <taxon>Diptera</taxon>
        <taxon>Brachycera</taxon>
        <taxon>Muscomorpha</taxon>
        <taxon>Tephritoidea</taxon>
        <taxon>Tephritidae</taxon>
        <taxon>Zeugodacus</taxon>
        <taxon>Zeugodacus</taxon>
    </lineage>
</organism>
<dbReference type="AlphaFoldDB" id="A0A0A1XKD3"/>
<dbReference type="GO" id="GO:0004252">
    <property type="term" value="F:serine-type endopeptidase activity"/>
    <property type="evidence" value="ECO:0007669"/>
    <property type="project" value="InterPro"/>
</dbReference>
<gene>
    <name evidence="13" type="primary">VDP_1</name>
    <name evidence="13" type="ORF">g.6880</name>
</gene>